<organism evidence="10 11">
    <name type="scientific">Magallana gigas</name>
    <name type="common">Pacific oyster</name>
    <name type="synonym">Crassostrea gigas</name>
    <dbReference type="NCBI Taxonomy" id="29159"/>
    <lineage>
        <taxon>Eukaryota</taxon>
        <taxon>Metazoa</taxon>
        <taxon>Spiralia</taxon>
        <taxon>Lophotrochozoa</taxon>
        <taxon>Mollusca</taxon>
        <taxon>Bivalvia</taxon>
        <taxon>Autobranchia</taxon>
        <taxon>Pteriomorphia</taxon>
        <taxon>Ostreida</taxon>
        <taxon>Ostreoidea</taxon>
        <taxon>Ostreidae</taxon>
        <taxon>Magallana</taxon>
    </lineage>
</organism>
<accession>A0A8W8IPN3</accession>
<keyword evidence="7" id="KW-1015">Disulfide bond</keyword>
<dbReference type="PROSITE" id="PS51914">
    <property type="entry name" value="MRH"/>
    <property type="match status" value="1"/>
</dbReference>
<keyword evidence="2" id="KW-0813">Transport</keyword>
<keyword evidence="5" id="KW-1133">Transmembrane helix</keyword>
<feature type="domain" description="MRH" evidence="9">
    <location>
        <begin position="24"/>
        <end position="180"/>
    </location>
</feature>
<dbReference type="OMA" id="FQTIHAC"/>
<reference evidence="10" key="1">
    <citation type="submission" date="2022-08" db="UniProtKB">
        <authorList>
            <consortium name="EnsemblMetazoa"/>
        </authorList>
    </citation>
    <scope>IDENTIFICATION</scope>
    <source>
        <strain evidence="10">05x7-T-G4-1.051#20</strain>
    </source>
</reference>
<protein>
    <recommendedName>
        <fullName evidence="9">MRH domain-containing protein</fullName>
    </recommendedName>
</protein>
<dbReference type="PANTHER" id="PTHR15071:SF0">
    <property type="entry name" value="MANNOSE 6-PHOSPHATE RECEPTOR-LIKE PROTEIN 1"/>
    <property type="match status" value="1"/>
</dbReference>
<evidence type="ECO:0000256" key="6">
    <source>
        <dbReference type="ARBA" id="ARBA00023136"/>
    </source>
</evidence>
<sequence length="180" mass="20098">MMRTVAFLLAVFCAAVCGYGKDVRQCKYTDASGKTYDLSPLVSTKPFIWTQTLYVISNNKWDNLAADDTMNVTIQLSVCRNERSMISNNCSTNGSIYTVDKSNGCITWGDAEVAAFDQNPYKDGVFLQMFHGSVIDHPTKYSSNVYFVCNPKVDVPKPVMEHVKVGTNQAHFKVETKYAC</sequence>
<dbReference type="AlphaFoldDB" id="A0A8W8IPN3"/>
<keyword evidence="11" id="KW-1185">Reference proteome</keyword>
<evidence type="ECO:0000256" key="2">
    <source>
        <dbReference type="ARBA" id="ARBA00022448"/>
    </source>
</evidence>
<evidence type="ECO:0000256" key="8">
    <source>
        <dbReference type="SAM" id="SignalP"/>
    </source>
</evidence>
<keyword evidence="3" id="KW-0812">Transmembrane</keyword>
<feature type="chain" id="PRO_5036486399" description="MRH domain-containing protein" evidence="8">
    <location>
        <begin position="21"/>
        <end position="180"/>
    </location>
</feature>
<dbReference type="InterPro" id="IPR009011">
    <property type="entry name" value="Man6P_isomerase_rcpt-bd_dom_sf"/>
</dbReference>
<evidence type="ECO:0000259" key="9">
    <source>
        <dbReference type="PROSITE" id="PS51914"/>
    </source>
</evidence>
<dbReference type="GO" id="GO:0000139">
    <property type="term" value="C:Golgi membrane"/>
    <property type="evidence" value="ECO:0007669"/>
    <property type="project" value="UniProtKB-SubCell"/>
</dbReference>
<proteinExistence type="predicted"/>
<evidence type="ECO:0000313" key="10">
    <source>
        <dbReference type="EnsemblMetazoa" id="G15109.1:cds"/>
    </source>
</evidence>
<evidence type="ECO:0000256" key="1">
    <source>
        <dbReference type="ARBA" id="ARBA00004308"/>
    </source>
</evidence>
<keyword evidence="4 8" id="KW-0732">Signal</keyword>
<dbReference type="GO" id="GO:0010008">
    <property type="term" value="C:endosome membrane"/>
    <property type="evidence" value="ECO:0007669"/>
    <property type="project" value="UniProtKB-SubCell"/>
</dbReference>
<dbReference type="Proteomes" id="UP000005408">
    <property type="component" value="Unassembled WGS sequence"/>
</dbReference>
<dbReference type="PANTHER" id="PTHR15071">
    <property type="entry name" value="MANNOSE-6-PHOSPHATE RECEPTOR FAMILY MEMBER"/>
    <property type="match status" value="1"/>
</dbReference>
<comment type="subcellular location">
    <subcellularLocation>
        <location evidence="1">Endomembrane system</location>
    </subcellularLocation>
</comment>
<dbReference type="EnsemblMetazoa" id="G15109.1">
    <property type="protein sequence ID" value="G15109.1:cds"/>
    <property type="gene ID" value="G15109"/>
</dbReference>
<dbReference type="OrthoDB" id="6087268at2759"/>
<keyword evidence="6" id="KW-0472">Membrane</keyword>
<evidence type="ECO:0000256" key="3">
    <source>
        <dbReference type="ARBA" id="ARBA00022692"/>
    </source>
</evidence>
<feature type="signal peptide" evidence="8">
    <location>
        <begin position="1"/>
        <end position="20"/>
    </location>
</feature>
<evidence type="ECO:0000313" key="11">
    <source>
        <dbReference type="Proteomes" id="UP000005408"/>
    </source>
</evidence>
<dbReference type="GO" id="GO:0005802">
    <property type="term" value="C:trans-Golgi network"/>
    <property type="evidence" value="ECO:0007669"/>
    <property type="project" value="TreeGrafter"/>
</dbReference>
<dbReference type="InterPro" id="IPR044865">
    <property type="entry name" value="MRH_dom"/>
</dbReference>
<evidence type="ECO:0000256" key="5">
    <source>
        <dbReference type="ARBA" id="ARBA00022989"/>
    </source>
</evidence>
<name>A0A8W8IPN3_MAGGI</name>
<dbReference type="Gene3D" id="2.70.130.10">
    <property type="entry name" value="Mannose-6-phosphate receptor binding domain"/>
    <property type="match status" value="1"/>
</dbReference>
<dbReference type="SUPFAM" id="SSF50911">
    <property type="entry name" value="Mannose 6-phosphate receptor domain"/>
    <property type="match status" value="1"/>
</dbReference>
<evidence type="ECO:0000256" key="4">
    <source>
        <dbReference type="ARBA" id="ARBA00022729"/>
    </source>
</evidence>
<evidence type="ECO:0000256" key="7">
    <source>
        <dbReference type="ARBA" id="ARBA00023157"/>
    </source>
</evidence>